<reference evidence="3 4" key="1">
    <citation type="submission" date="2018-01" db="EMBL/GenBank/DDBJ databases">
        <title>Arthrobacter sp. nov., from glaciers in China.</title>
        <authorList>
            <person name="Liu Q."/>
            <person name="Xin Y.-H."/>
        </authorList>
    </citation>
    <scope>NUCLEOTIDE SEQUENCE [LARGE SCALE GENOMIC DNA]</scope>
    <source>
        <strain evidence="3 4">HLT2-12-2</strain>
    </source>
</reference>
<evidence type="ECO:0000313" key="3">
    <source>
        <dbReference type="EMBL" id="POH72192.1"/>
    </source>
</evidence>
<dbReference type="AlphaFoldDB" id="A0A2S3ZT69"/>
<accession>A0A2S3ZT69</accession>
<keyword evidence="1" id="KW-0472">Membrane</keyword>
<evidence type="ECO:0000256" key="1">
    <source>
        <dbReference type="SAM" id="Phobius"/>
    </source>
</evidence>
<gene>
    <name evidence="3" type="ORF">CVS27_17010</name>
</gene>
<feature type="transmembrane region" description="Helical" evidence="1">
    <location>
        <begin position="39"/>
        <end position="58"/>
    </location>
</feature>
<name>A0A2S3ZT69_ARTGL</name>
<feature type="domain" description="DUF8175" evidence="2">
    <location>
        <begin position="85"/>
        <end position="282"/>
    </location>
</feature>
<organism evidence="3 4">
    <name type="scientific">Arthrobacter glacialis</name>
    <dbReference type="NCBI Taxonomy" id="1664"/>
    <lineage>
        <taxon>Bacteria</taxon>
        <taxon>Bacillati</taxon>
        <taxon>Actinomycetota</taxon>
        <taxon>Actinomycetes</taxon>
        <taxon>Micrococcales</taxon>
        <taxon>Micrococcaceae</taxon>
        <taxon>Arthrobacter</taxon>
    </lineage>
</organism>
<dbReference type="Proteomes" id="UP000237061">
    <property type="component" value="Unassembled WGS sequence"/>
</dbReference>
<keyword evidence="4" id="KW-1185">Reference proteome</keyword>
<protein>
    <recommendedName>
        <fullName evidence="2">DUF8175 domain-containing protein</fullName>
    </recommendedName>
</protein>
<evidence type="ECO:0000259" key="2">
    <source>
        <dbReference type="Pfam" id="PF26526"/>
    </source>
</evidence>
<evidence type="ECO:0000313" key="4">
    <source>
        <dbReference type="Proteomes" id="UP000237061"/>
    </source>
</evidence>
<proteinExistence type="predicted"/>
<dbReference type="Pfam" id="PF26526">
    <property type="entry name" value="DUF8175"/>
    <property type="match status" value="1"/>
</dbReference>
<keyword evidence="1" id="KW-0812">Transmembrane</keyword>
<dbReference type="RefSeq" id="WP_103467044.1">
    <property type="nucleotide sequence ID" value="NZ_PPXC01000016.1"/>
</dbReference>
<dbReference type="InterPro" id="IPR058488">
    <property type="entry name" value="DUF8175"/>
</dbReference>
<sequence>MRQGKGVQSWIKGASASARRSTLWDPNSVTAKSRKNRRIVLFSLVGLLVLLTLTVVIISSITGKGTSVGAAVTAGPAAAATTAPAAGPAAVPTDPAPAGGSCPVDDGADITLSAPSAAAQWEVKGTAKVPVVSGPGPCTADSAGAFHGFAHSMTGALYAAQWYAGALEVSGTVPGAEARIKSSVADLPGRENMIALAQAVAAGSGPVPGERDINTQTAGYQIHSYTPENARIFLAVANGRGLSGINVFQVSLSWADGDWKLVPTLSGGLYERAPGQTLEGFVAWGSPGFPDLLPTVTK</sequence>
<keyword evidence="1" id="KW-1133">Transmembrane helix</keyword>
<comment type="caution">
    <text evidence="3">The sequence shown here is derived from an EMBL/GenBank/DDBJ whole genome shotgun (WGS) entry which is preliminary data.</text>
</comment>
<dbReference type="EMBL" id="PPXC01000016">
    <property type="protein sequence ID" value="POH72192.1"/>
    <property type="molecule type" value="Genomic_DNA"/>
</dbReference>